<dbReference type="Proteomes" id="UP001260090">
    <property type="component" value="Chromosome"/>
</dbReference>
<name>A0ABD7ZJS9_9BACI</name>
<dbReference type="GeneID" id="93008814"/>
<dbReference type="Proteomes" id="UP000594791">
    <property type="component" value="Chromosome"/>
</dbReference>
<protein>
    <submittedName>
        <fullName evidence="2">Uncharacterized protein</fullName>
    </submittedName>
</protein>
<evidence type="ECO:0000313" key="3">
    <source>
        <dbReference type="Proteomes" id="UP000594791"/>
    </source>
</evidence>
<dbReference type="EMBL" id="CP065739">
    <property type="protein sequence ID" value="QPR78330.1"/>
    <property type="molecule type" value="Genomic_DNA"/>
</dbReference>
<evidence type="ECO:0000313" key="4">
    <source>
        <dbReference type="Proteomes" id="UP001260090"/>
    </source>
</evidence>
<dbReference type="RefSeq" id="WP_001972347.1">
    <property type="nucleotide sequence ID" value="NZ_CP020937.1"/>
</dbReference>
<reference evidence="1 3" key="1">
    <citation type="submission" date="2020-12" db="EMBL/GenBank/DDBJ databases">
        <title>FDA dAtabase for Regulatory Grade micrObial Sequences (FDA-ARGOS): Supporting development and validation of Infectious Disease Dx tests.</title>
        <authorList>
            <person name="Nelson B."/>
            <person name="Plummer A."/>
            <person name="Tallon L."/>
            <person name="Sadzewicz L."/>
            <person name="Zhao X."/>
            <person name="Boylan J."/>
            <person name="Ott S."/>
            <person name="Bowen H."/>
            <person name="Vavikolanu K."/>
            <person name="Mehta A."/>
            <person name="Aluvathingal J."/>
            <person name="Nadendla S."/>
            <person name="Myers T."/>
            <person name="Yan Y."/>
            <person name="Sichtig H."/>
        </authorList>
    </citation>
    <scope>NUCLEOTIDE SEQUENCE [LARGE SCALE GENOMIC DNA]</scope>
    <source>
        <strain evidence="1 3">FDAARGOS_920</strain>
    </source>
</reference>
<evidence type="ECO:0000313" key="2">
    <source>
        <dbReference type="EMBL" id="WMY13457.1"/>
    </source>
</evidence>
<sequence length="49" mass="5722">MGSKRLNDLHPLDDNNTQEALDDLLKAVEKALEEENEKPKKQNNEARYR</sequence>
<accession>A0ABD7ZJS9</accession>
<dbReference type="AlphaFoldDB" id="A0ABD7ZJS9"/>
<reference evidence="2 4" key="2">
    <citation type="submission" date="2023-03" db="EMBL/GenBank/DDBJ databases">
        <title>Plant growth-promoting bacteria for biocontrol of bacterial wilt in tomato.</title>
        <authorList>
            <person name="Song J."/>
            <person name="Jin Y.J."/>
        </authorList>
    </citation>
    <scope>NUCLEOTIDE SEQUENCE [LARGE SCALE GENOMIC DNA]</scope>
    <source>
        <strain evidence="2 4">T36S-23</strain>
    </source>
</reference>
<evidence type="ECO:0000313" key="1">
    <source>
        <dbReference type="EMBL" id="QPR78330.1"/>
    </source>
</evidence>
<keyword evidence="3" id="KW-1185">Reference proteome</keyword>
<organism evidence="2 4">
    <name type="scientific">Bacillus tropicus</name>
    <dbReference type="NCBI Taxonomy" id="2026188"/>
    <lineage>
        <taxon>Bacteria</taxon>
        <taxon>Bacillati</taxon>
        <taxon>Bacillota</taxon>
        <taxon>Bacilli</taxon>
        <taxon>Bacillales</taxon>
        <taxon>Bacillaceae</taxon>
        <taxon>Bacillus</taxon>
        <taxon>Bacillus cereus group</taxon>
    </lineage>
</organism>
<gene>
    <name evidence="1" type="ORF">I6G77_03740</name>
    <name evidence="2" type="ORF">P3F89_15890</name>
</gene>
<dbReference type="EMBL" id="CP119875">
    <property type="protein sequence ID" value="WMY13457.1"/>
    <property type="molecule type" value="Genomic_DNA"/>
</dbReference>
<proteinExistence type="predicted"/>